<evidence type="ECO:0000313" key="2">
    <source>
        <dbReference type="EMBL" id="MFC6295786.1"/>
    </source>
</evidence>
<dbReference type="SUPFAM" id="SSF57884">
    <property type="entry name" value="Ada DNA repair protein, N-terminal domain (N-Ada 10)"/>
    <property type="match status" value="1"/>
</dbReference>
<sequence>MKSVKLISLGLLLVTMGTVLVGCSIENKSSSADYATSSSVAESATSSSSASSKAETESSKRESSSESSQSAKSQASSSSASSASAASSATASSTQESASMASSQSQPAPIQIPSRSGASTAGDQRVWGSRRTKRYYTPAQNYRGFRPHNAVPFENEAAAQAAGYTQASRRSR</sequence>
<accession>A0ABW1UKM2</accession>
<organism evidence="2 3">
    <name type="scientific">Lactiplantibacillus daoliensis</name>
    <dbReference type="NCBI Taxonomy" id="2559916"/>
    <lineage>
        <taxon>Bacteria</taxon>
        <taxon>Bacillati</taxon>
        <taxon>Bacillota</taxon>
        <taxon>Bacilli</taxon>
        <taxon>Lactobacillales</taxon>
        <taxon>Lactobacillaceae</taxon>
        <taxon>Lactiplantibacillus</taxon>
    </lineage>
</organism>
<dbReference type="EMBL" id="JBHSSB010000031">
    <property type="protein sequence ID" value="MFC6295786.1"/>
    <property type="molecule type" value="Genomic_DNA"/>
</dbReference>
<reference evidence="3" key="1">
    <citation type="journal article" date="2019" name="Int. J. Syst. Evol. Microbiol.">
        <title>The Global Catalogue of Microorganisms (GCM) 10K type strain sequencing project: providing services to taxonomists for standard genome sequencing and annotation.</title>
        <authorList>
            <consortium name="The Broad Institute Genomics Platform"/>
            <consortium name="The Broad Institute Genome Sequencing Center for Infectious Disease"/>
            <person name="Wu L."/>
            <person name="Ma J."/>
        </authorList>
    </citation>
    <scope>NUCLEOTIDE SEQUENCE [LARGE SCALE GENOMIC DNA]</scope>
    <source>
        <strain evidence="3">CCM 8934</strain>
    </source>
</reference>
<dbReference type="RefSeq" id="WP_137607670.1">
    <property type="nucleotide sequence ID" value="NZ_BJDH01000006.1"/>
</dbReference>
<protein>
    <recommendedName>
        <fullName evidence="4">Lipoprotein</fullName>
    </recommendedName>
</protein>
<feature type="region of interest" description="Disordered" evidence="1">
    <location>
        <begin position="29"/>
        <end position="147"/>
    </location>
</feature>
<feature type="compositionally biased region" description="Low complexity" evidence="1">
    <location>
        <begin position="65"/>
        <end position="106"/>
    </location>
</feature>
<evidence type="ECO:0000313" key="3">
    <source>
        <dbReference type="Proteomes" id="UP001596227"/>
    </source>
</evidence>
<feature type="compositionally biased region" description="Basic and acidic residues" evidence="1">
    <location>
        <begin position="54"/>
        <end position="64"/>
    </location>
</feature>
<evidence type="ECO:0008006" key="4">
    <source>
        <dbReference type="Google" id="ProtNLM"/>
    </source>
</evidence>
<name>A0ABW1UKM2_9LACO</name>
<gene>
    <name evidence="2" type="ORF">ACFQH1_11295</name>
</gene>
<dbReference type="Proteomes" id="UP001596227">
    <property type="component" value="Unassembled WGS sequence"/>
</dbReference>
<proteinExistence type="predicted"/>
<evidence type="ECO:0000256" key="1">
    <source>
        <dbReference type="SAM" id="MobiDB-lite"/>
    </source>
</evidence>
<feature type="compositionally biased region" description="Polar residues" evidence="1">
    <location>
        <begin position="113"/>
        <end position="122"/>
    </location>
</feature>
<keyword evidence="3" id="KW-1185">Reference proteome</keyword>
<feature type="compositionally biased region" description="Low complexity" evidence="1">
    <location>
        <begin position="29"/>
        <end position="53"/>
    </location>
</feature>
<comment type="caution">
    <text evidence="2">The sequence shown here is derived from an EMBL/GenBank/DDBJ whole genome shotgun (WGS) entry which is preliminary data.</text>
</comment>
<dbReference type="PROSITE" id="PS51257">
    <property type="entry name" value="PROKAR_LIPOPROTEIN"/>
    <property type="match status" value="1"/>
</dbReference>
<dbReference type="InterPro" id="IPR035451">
    <property type="entry name" value="Ada-like_dom_sf"/>
</dbReference>